<protein>
    <submittedName>
        <fullName evidence="1">Uncharacterized protein</fullName>
    </submittedName>
</protein>
<name>A0A401QPW2_STRNR</name>
<accession>A0A401QPW2</accession>
<proteinExistence type="predicted"/>
<gene>
    <name evidence="1" type="ORF">SALB_00065</name>
</gene>
<sequence>MHGGEERPGEQVLCRLPVAFDVVVDVLVVGGGAFAPVQDLLAGQVLAEQLLVVVDVLDLHLLRSRGGR</sequence>
<dbReference type="EMBL" id="BHXC01000001">
    <property type="protein sequence ID" value="GCB87414.1"/>
    <property type="molecule type" value="Genomic_DNA"/>
</dbReference>
<evidence type="ECO:0000313" key="1">
    <source>
        <dbReference type="EMBL" id="GCB87414.1"/>
    </source>
</evidence>
<dbReference type="AlphaFoldDB" id="A0A401QPW2"/>
<comment type="caution">
    <text evidence="1">The sequence shown here is derived from an EMBL/GenBank/DDBJ whole genome shotgun (WGS) entry which is preliminary data.</text>
</comment>
<evidence type="ECO:0000313" key="2">
    <source>
        <dbReference type="Proteomes" id="UP000288351"/>
    </source>
</evidence>
<organism evidence="1 2">
    <name type="scientific">Streptomyces noursei</name>
    <name type="common">Streptomyces albulus</name>
    <dbReference type="NCBI Taxonomy" id="1971"/>
    <lineage>
        <taxon>Bacteria</taxon>
        <taxon>Bacillati</taxon>
        <taxon>Actinomycetota</taxon>
        <taxon>Actinomycetes</taxon>
        <taxon>Kitasatosporales</taxon>
        <taxon>Streptomycetaceae</taxon>
        <taxon>Streptomyces</taxon>
    </lineage>
</organism>
<reference evidence="1 2" key="1">
    <citation type="journal article" date="2019" name="Microbiol. Resour. Announc.">
        <title>Draft Genome Sequence of the Most Traditional epsilon-Poly-l-Lysine Producer, Streptomyces albulus NBRC14147.</title>
        <authorList>
            <person name="Yamanaka K."/>
            <person name="Hamano Y."/>
        </authorList>
    </citation>
    <scope>NUCLEOTIDE SEQUENCE [LARGE SCALE GENOMIC DNA]</scope>
    <source>
        <strain evidence="1 2">NBRC 14147</strain>
    </source>
</reference>
<dbReference type="Proteomes" id="UP000288351">
    <property type="component" value="Unassembled WGS sequence"/>
</dbReference>